<organism evidence="1 2">
    <name type="scientific">Aspergillus clavatus (strain ATCC 1007 / CBS 513.65 / DSM 816 / NCTC 3887 / NRRL 1 / QM 1276 / 107)</name>
    <dbReference type="NCBI Taxonomy" id="344612"/>
    <lineage>
        <taxon>Eukaryota</taxon>
        <taxon>Fungi</taxon>
        <taxon>Dikarya</taxon>
        <taxon>Ascomycota</taxon>
        <taxon>Pezizomycotina</taxon>
        <taxon>Eurotiomycetes</taxon>
        <taxon>Eurotiomycetidae</taxon>
        <taxon>Eurotiales</taxon>
        <taxon>Aspergillaceae</taxon>
        <taxon>Aspergillus</taxon>
        <taxon>Aspergillus subgen. Fumigati</taxon>
    </lineage>
</organism>
<name>A1C414_ASPCL</name>
<dbReference type="GeneID" id="4708899"/>
<sequence length="207" mass="23471">MDSNNPSLPRIVIDLTSPQSPQISCAFSPLTPTTANRPPGQSQMDWHSSNTHPSFHSVLRHLQTPLCPLVSSTTGLQHPDFPKTLLAYHLLTSQQLDDLARHFHQVWPPLPATISYPVMIRAWIGTEDEDMVDLQTKRRRFGHFIGLRGCESPTVTERRGSLSISIQETEKTGEELLEWMQREWEQSLLRAQQDDPDAILRWKAGGC</sequence>
<dbReference type="eggNOG" id="ENOG502STXT">
    <property type="taxonomic scope" value="Eukaryota"/>
</dbReference>
<dbReference type="VEuPathDB" id="FungiDB:ACLA_058110"/>
<dbReference type="EMBL" id="DS026990">
    <property type="protein sequence ID" value="EAW15154.1"/>
    <property type="molecule type" value="Genomic_DNA"/>
</dbReference>
<dbReference type="HOGENOM" id="CLU_095402_1_1_1"/>
<evidence type="ECO:0000313" key="2">
    <source>
        <dbReference type="Proteomes" id="UP000006701"/>
    </source>
</evidence>
<dbReference type="KEGG" id="act:ACLA_058110"/>
<keyword evidence="2" id="KW-1185">Reference proteome</keyword>
<dbReference type="AlphaFoldDB" id="A1C414"/>
<gene>
    <name evidence="1" type="ORF">ACLA_058110</name>
</gene>
<dbReference type="RefSeq" id="XP_001276580.1">
    <property type="nucleotide sequence ID" value="XM_001276579.1"/>
</dbReference>
<dbReference type="Proteomes" id="UP000006701">
    <property type="component" value="Unassembled WGS sequence"/>
</dbReference>
<dbReference type="OMA" id="FRESPNF"/>
<accession>A1C414</accession>
<reference evidence="1 2" key="1">
    <citation type="journal article" date="2008" name="PLoS Genet.">
        <title>Genomic islands in the pathogenic filamentous fungus Aspergillus fumigatus.</title>
        <authorList>
            <person name="Fedorova N.D."/>
            <person name="Khaldi N."/>
            <person name="Joardar V.S."/>
            <person name="Maiti R."/>
            <person name="Amedeo P."/>
            <person name="Anderson M.J."/>
            <person name="Crabtree J."/>
            <person name="Silva J.C."/>
            <person name="Badger J.H."/>
            <person name="Albarraq A."/>
            <person name="Angiuoli S."/>
            <person name="Bussey H."/>
            <person name="Bowyer P."/>
            <person name="Cotty P.J."/>
            <person name="Dyer P.S."/>
            <person name="Egan A."/>
            <person name="Galens K."/>
            <person name="Fraser-Liggett C.M."/>
            <person name="Haas B.J."/>
            <person name="Inman J.M."/>
            <person name="Kent R."/>
            <person name="Lemieux S."/>
            <person name="Malavazi I."/>
            <person name="Orvis J."/>
            <person name="Roemer T."/>
            <person name="Ronning C.M."/>
            <person name="Sundaram J.P."/>
            <person name="Sutton G."/>
            <person name="Turner G."/>
            <person name="Venter J.C."/>
            <person name="White O.R."/>
            <person name="Whitty B.R."/>
            <person name="Youngman P."/>
            <person name="Wolfe K.H."/>
            <person name="Goldman G.H."/>
            <person name="Wortman J.R."/>
            <person name="Jiang B."/>
            <person name="Denning D.W."/>
            <person name="Nierman W.C."/>
        </authorList>
    </citation>
    <scope>NUCLEOTIDE SEQUENCE [LARGE SCALE GENOMIC DNA]</scope>
    <source>
        <strain evidence="2">ATCC 1007 / CBS 513.65 / DSM 816 / NCTC 3887 / NRRL 1</strain>
    </source>
</reference>
<proteinExistence type="predicted"/>
<evidence type="ECO:0000313" key="1">
    <source>
        <dbReference type="EMBL" id="EAW15154.1"/>
    </source>
</evidence>
<dbReference type="OrthoDB" id="4156665at2759"/>
<protein>
    <submittedName>
        <fullName evidence="1">Uncharacterized protein</fullName>
    </submittedName>
</protein>